<reference evidence="2 3" key="1">
    <citation type="journal article" date="2020" name="ISME J.">
        <title>Uncovering the hidden diversity of litter-decomposition mechanisms in mushroom-forming fungi.</title>
        <authorList>
            <person name="Floudas D."/>
            <person name="Bentzer J."/>
            <person name="Ahren D."/>
            <person name="Johansson T."/>
            <person name="Persson P."/>
            <person name="Tunlid A."/>
        </authorList>
    </citation>
    <scope>NUCLEOTIDE SEQUENCE [LARGE SCALE GENOMIC DNA]</scope>
    <source>
        <strain evidence="2 3">CBS 291.85</strain>
    </source>
</reference>
<protein>
    <submittedName>
        <fullName evidence="2">Uncharacterized protein</fullName>
    </submittedName>
</protein>
<evidence type="ECO:0000256" key="1">
    <source>
        <dbReference type="SAM" id="MobiDB-lite"/>
    </source>
</evidence>
<feature type="region of interest" description="Disordered" evidence="1">
    <location>
        <begin position="1"/>
        <end position="23"/>
    </location>
</feature>
<evidence type="ECO:0000313" key="2">
    <source>
        <dbReference type="EMBL" id="KAF5327956.1"/>
    </source>
</evidence>
<dbReference type="Proteomes" id="UP000559256">
    <property type="component" value="Unassembled WGS sequence"/>
</dbReference>
<accession>A0A8H5F8T5</accession>
<sequence length="79" mass="8893">MSPTETKSMSVHSTASPRQPSKFPPALLLIANFTRLAPEFDRPRIDLHNITVMPVLIVHGSNIFRHDELRLRCPKGGFT</sequence>
<evidence type="ECO:0000313" key="3">
    <source>
        <dbReference type="Proteomes" id="UP000559256"/>
    </source>
</evidence>
<proteinExistence type="predicted"/>
<comment type="caution">
    <text evidence="2">The sequence shown here is derived from an EMBL/GenBank/DDBJ whole genome shotgun (WGS) entry which is preliminary data.</text>
</comment>
<keyword evidence="3" id="KW-1185">Reference proteome</keyword>
<organism evidence="2 3">
    <name type="scientific">Tetrapyrgos nigripes</name>
    <dbReference type="NCBI Taxonomy" id="182062"/>
    <lineage>
        <taxon>Eukaryota</taxon>
        <taxon>Fungi</taxon>
        <taxon>Dikarya</taxon>
        <taxon>Basidiomycota</taxon>
        <taxon>Agaricomycotina</taxon>
        <taxon>Agaricomycetes</taxon>
        <taxon>Agaricomycetidae</taxon>
        <taxon>Agaricales</taxon>
        <taxon>Marasmiineae</taxon>
        <taxon>Marasmiaceae</taxon>
        <taxon>Tetrapyrgos</taxon>
    </lineage>
</organism>
<feature type="compositionally biased region" description="Polar residues" evidence="1">
    <location>
        <begin position="1"/>
        <end position="19"/>
    </location>
</feature>
<name>A0A8H5F8T5_9AGAR</name>
<dbReference type="EMBL" id="JAACJM010000380">
    <property type="protein sequence ID" value="KAF5327956.1"/>
    <property type="molecule type" value="Genomic_DNA"/>
</dbReference>
<dbReference type="AlphaFoldDB" id="A0A8H5F8T5"/>
<gene>
    <name evidence="2" type="ORF">D9758_016783</name>
</gene>